<organism evidence="15 16">
    <name type="scientific">Mauremys mutica</name>
    <name type="common">yellowpond turtle</name>
    <dbReference type="NCBI Taxonomy" id="74926"/>
    <lineage>
        <taxon>Eukaryota</taxon>
        <taxon>Metazoa</taxon>
        <taxon>Chordata</taxon>
        <taxon>Craniata</taxon>
        <taxon>Vertebrata</taxon>
        <taxon>Euteleostomi</taxon>
        <taxon>Archelosauria</taxon>
        <taxon>Testudinata</taxon>
        <taxon>Testudines</taxon>
        <taxon>Cryptodira</taxon>
        <taxon>Durocryptodira</taxon>
        <taxon>Testudinoidea</taxon>
        <taxon>Geoemydidae</taxon>
        <taxon>Geoemydinae</taxon>
        <taxon>Mauremys</taxon>
    </lineage>
</organism>
<evidence type="ECO:0000256" key="10">
    <source>
        <dbReference type="ARBA" id="ARBA00023163"/>
    </source>
</evidence>
<evidence type="ECO:0000256" key="2">
    <source>
        <dbReference type="ARBA" id="ARBA00022552"/>
    </source>
</evidence>
<keyword evidence="5 11" id="KW-0949">S-adenosyl-L-methionine</keyword>
<comment type="similarity">
    <text evidence="11 12">Belongs to the class I-like SAM-binding methyltransferase superfamily. rRNA adenine N(6)-methyltransferase family.</text>
</comment>
<keyword evidence="7" id="KW-0809">Transit peptide</keyword>
<dbReference type="PROSITE" id="PS51689">
    <property type="entry name" value="SAM_RNA_A_N6_MT"/>
    <property type="match status" value="1"/>
</dbReference>
<dbReference type="EMBL" id="JAHDVG010000482">
    <property type="protein sequence ID" value="KAH1172576.1"/>
    <property type="molecule type" value="Genomic_DNA"/>
</dbReference>
<evidence type="ECO:0000256" key="9">
    <source>
        <dbReference type="ARBA" id="ARBA00023128"/>
    </source>
</evidence>
<evidence type="ECO:0000256" key="7">
    <source>
        <dbReference type="ARBA" id="ARBA00022946"/>
    </source>
</evidence>
<feature type="compositionally biased region" description="Low complexity" evidence="13">
    <location>
        <begin position="117"/>
        <end position="129"/>
    </location>
</feature>
<comment type="subcellular location">
    <subcellularLocation>
        <location evidence="1">Mitochondrion</location>
    </subcellularLocation>
</comment>
<evidence type="ECO:0000256" key="12">
    <source>
        <dbReference type="RuleBase" id="RU362106"/>
    </source>
</evidence>
<evidence type="ECO:0000256" key="8">
    <source>
        <dbReference type="ARBA" id="ARBA00023015"/>
    </source>
</evidence>
<name>A0A9D4AXN5_9SAUR</name>
<dbReference type="EC" id="2.1.1.-" evidence="12"/>
<dbReference type="Gene3D" id="3.40.50.150">
    <property type="entry name" value="Vaccinia Virus protein VP39"/>
    <property type="match status" value="1"/>
</dbReference>
<evidence type="ECO:0000256" key="4">
    <source>
        <dbReference type="ARBA" id="ARBA00022679"/>
    </source>
</evidence>
<reference evidence="15" key="1">
    <citation type="submission" date="2021-09" db="EMBL/GenBank/DDBJ databases">
        <title>The genome of Mauremys mutica provides insights into the evolution of semi-aquatic lifestyle.</title>
        <authorList>
            <person name="Gong S."/>
            <person name="Gao Y."/>
        </authorList>
    </citation>
    <scope>NUCLEOTIDE SEQUENCE</scope>
    <source>
        <strain evidence="15">MM-2020</strain>
        <tissue evidence="15">Muscle</tissue>
    </source>
</reference>
<dbReference type="Pfam" id="PF00398">
    <property type="entry name" value="RrnaAD"/>
    <property type="match status" value="1"/>
</dbReference>
<keyword evidence="3 11" id="KW-0489">Methyltransferase</keyword>
<keyword evidence="16" id="KW-1185">Reference proteome</keyword>
<evidence type="ECO:0000256" key="6">
    <source>
        <dbReference type="ARBA" id="ARBA00022884"/>
    </source>
</evidence>
<keyword evidence="10" id="KW-0804">Transcription</keyword>
<protein>
    <recommendedName>
        <fullName evidence="12">rRNA adenine N(6)-methyltransferase</fullName>
        <ecNumber evidence="12">2.1.1.-</ecNumber>
    </recommendedName>
</protein>
<comment type="caution">
    <text evidence="15">The sequence shown here is derived from an EMBL/GenBank/DDBJ whole genome shotgun (WGS) entry which is preliminary data.</text>
</comment>
<dbReference type="InterPro" id="IPR020598">
    <property type="entry name" value="rRNA_Ade_methylase_Trfase_N"/>
</dbReference>
<sequence>MLGALPSPGPTGRRSALAALGAAAAALRPFLGGLPGCRAPRRGLGQEPRQRPDSRLQLRLPEAAEAARLVLERARRSPPLRRFIACPDLARAVRASLECGPAPGPEPVVLECEPGKRPAGPRGPARLAPHSAGHAAPRQTSPSCAGAGAAGPCRPSGRGGSGRWGGAGKRSLSKCCLKTCQRLRQAGPGVLTRTLLNAGARVVALESDRAFLPDLQSLENSLRGQLEVVYCDFFRLDPLGCGSMKPPAMYSEKLFENLGILAVPWTADVPVKIIGFLPQKKERNTLWKFIFVMYERSSIYRYGRIELNMFVSEKEYKVLTAKPGELRSYQALSVLWQTACEIQLLHMEPWSSFLTNSKTRGLAIPKSMLLPNDHLCLVRMTPRRNLFTGGMTTTNSSTFIHMVKQCLTKRKSKLIDKLNSWSPDSGSKLLRELEIPENIITGNLYPEEYRRLFEAMEHSKEFSQSWLYDEVLENNRNINF</sequence>
<dbReference type="GO" id="GO:0034246">
    <property type="term" value="F:mitochondrial transcription factor activity"/>
    <property type="evidence" value="ECO:0007669"/>
    <property type="project" value="TreeGrafter"/>
</dbReference>
<feature type="domain" description="Ribosomal RNA adenine methylase transferase N-terminal" evidence="14">
    <location>
        <begin position="179"/>
        <end position="358"/>
    </location>
</feature>
<proteinExistence type="inferred from homology"/>
<evidence type="ECO:0000313" key="15">
    <source>
        <dbReference type="EMBL" id="KAH1172576.1"/>
    </source>
</evidence>
<dbReference type="PIRSF" id="PIRSF027833">
    <property type="entry name" value="MtTFB2"/>
    <property type="match status" value="1"/>
</dbReference>
<dbReference type="SMART" id="SM00650">
    <property type="entry name" value="rADc"/>
    <property type="match status" value="1"/>
</dbReference>
<dbReference type="GO" id="GO:0006391">
    <property type="term" value="P:transcription initiation at mitochondrial promoter"/>
    <property type="evidence" value="ECO:0007669"/>
    <property type="project" value="TreeGrafter"/>
</dbReference>
<keyword evidence="8" id="KW-0805">Transcription regulation</keyword>
<evidence type="ECO:0000259" key="14">
    <source>
        <dbReference type="SMART" id="SM00650"/>
    </source>
</evidence>
<keyword evidence="9" id="KW-0496">Mitochondrion</keyword>
<evidence type="ECO:0000256" key="3">
    <source>
        <dbReference type="ARBA" id="ARBA00022603"/>
    </source>
</evidence>
<dbReference type="PANTHER" id="PTHR11727">
    <property type="entry name" value="DIMETHYLADENOSINE TRANSFERASE"/>
    <property type="match status" value="1"/>
</dbReference>
<accession>A0A9D4AXN5</accession>
<keyword evidence="4 11" id="KW-0808">Transferase</keyword>
<evidence type="ECO:0000256" key="11">
    <source>
        <dbReference type="PROSITE-ProRule" id="PRU01026"/>
    </source>
</evidence>
<feature type="region of interest" description="Disordered" evidence="13">
    <location>
        <begin position="112"/>
        <end position="165"/>
    </location>
</feature>
<feature type="binding site" evidence="11">
    <location>
        <position position="206"/>
    </location>
    <ligand>
        <name>S-adenosyl-L-methionine</name>
        <dbReference type="ChEBI" id="CHEBI:59789"/>
    </ligand>
</feature>
<evidence type="ECO:0000256" key="5">
    <source>
        <dbReference type="ARBA" id="ARBA00022691"/>
    </source>
</evidence>
<dbReference type="InterPro" id="IPR029063">
    <property type="entry name" value="SAM-dependent_MTases_sf"/>
</dbReference>
<dbReference type="GO" id="GO:0005759">
    <property type="term" value="C:mitochondrial matrix"/>
    <property type="evidence" value="ECO:0007669"/>
    <property type="project" value="TreeGrafter"/>
</dbReference>
<evidence type="ECO:0000256" key="13">
    <source>
        <dbReference type="SAM" id="MobiDB-lite"/>
    </source>
</evidence>
<evidence type="ECO:0000256" key="1">
    <source>
        <dbReference type="ARBA" id="ARBA00004173"/>
    </source>
</evidence>
<feature type="compositionally biased region" description="Low complexity" evidence="13">
    <location>
        <begin position="142"/>
        <end position="156"/>
    </location>
</feature>
<keyword evidence="6 11" id="KW-0694">RNA-binding</keyword>
<dbReference type="AlphaFoldDB" id="A0A9D4AXN5"/>
<dbReference type="SUPFAM" id="SSF53335">
    <property type="entry name" value="S-adenosyl-L-methionine-dependent methyltransferases"/>
    <property type="match status" value="1"/>
</dbReference>
<dbReference type="GO" id="GO:0003723">
    <property type="term" value="F:RNA binding"/>
    <property type="evidence" value="ECO:0007669"/>
    <property type="project" value="UniProtKB-UniRule"/>
</dbReference>
<evidence type="ECO:0000313" key="16">
    <source>
        <dbReference type="Proteomes" id="UP000827986"/>
    </source>
</evidence>
<dbReference type="PANTHER" id="PTHR11727:SF13">
    <property type="entry name" value="DIMETHYLADENOSINE TRANSFERASE 2, MITOCHONDRIAL"/>
    <property type="match status" value="1"/>
</dbReference>
<feature type="binding site" evidence="11">
    <location>
        <position position="232"/>
    </location>
    <ligand>
        <name>S-adenosyl-L-methionine</name>
        <dbReference type="ChEBI" id="CHEBI:59789"/>
    </ligand>
</feature>
<dbReference type="Proteomes" id="UP000827986">
    <property type="component" value="Unassembled WGS sequence"/>
</dbReference>
<dbReference type="GO" id="GO:0000179">
    <property type="term" value="F:rRNA (adenine-N6,N6-)-dimethyltransferase activity"/>
    <property type="evidence" value="ECO:0007669"/>
    <property type="project" value="UniProtKB-UniRule"/>
</dbReference>
<keyword evidence="2 12" id="KW-0698">rRNA processing</keyword>
<comment type="caution">
    <text evidence="11">Lacks conserved residue(s) required for the propagation of feature annotation.</text>
</comment>
<dbReference type="InterPro" id="IPR001737">
    <property type="entry name" value="KsgA/Erm"/>
</dbReference>
<gene>
    <name evidence="15" type="ORF">KIL84_016415</name>
</gene>